<dbReference type="AlphaFoldDB" id="A0A445FME0"/>
<sequence>MAVKIGQGFTYHARKVEGKQRAVVCPRTGTHQITYSLLARPSAKCQMLLRRIRWRAHPLVCNFSTLYIQGIGKIHMPYI</sequence>
<protein>
    <submittedName>
        <fullName evidence="1">Uncharacterized protein</fullName>
    </submittedName>
</protein>
<name>A0A445FME0_GLYSO</name>
<gene>
    <name evidence="1" type="ORF">D0Y65_047131</name>
</gene>
<accession>A0A445FME0</accession>
<dbReference type="Proteomes" id="UP000289340">
    <property type="component" value="Chromosome 18"/>
</dbReference>
<evidence type="ECO:0000313" key="1">
    <source>
        <dbReference type="EMBL" id="RZB50031.1"/>
    </source>
</evidence>
<comment type="caution">
    <text evidence="1">The sequence shown here is derived from an EMBL/GenBank/DDBJ whole genome shotgun (WGS) entry which is preliminary data.</text>
</comment>
<evidence type="ECO:0000313" key="2">
    <source>
        <dbReference type="Proteomes" id="UP000289340"/>
    </source>
</evidence>
<reference evidence="1 2" key="1">
    <citation type="submission" date="2018-09" db="EMBL/GenBank/DDBJ databases">
        <title>A high-quality reference genome of wild soybean provides a powerful tool to mine soybean genomes.</title>
        <authorList>
            <person name="Xie M."/>
            <person name="Chung C.Y.L."/>
            <person name="Li M.-W."/>
            <person name="Wong F.-L."/>
            <person name="Chan T.-F."/>
            <person name="Lam H.-M."/>
        </authorList>
    </citation>
    <scope>NUCLEOTIDE SEQUENCE [LARGE SCALE GENOMIC DNA]</scope>
    <source>
        <strain evidence="2">cv. W05</strain>
        <tissue evidence="1">Hypocotyl of etiolated seedlings</tissue>
    </source>
</reference>
<proteinExistence type="predicted"/>
<dbReference type="EMBL" id="QZWG01000018">
    <property type="protein sequence ID" value="RZB50031.1"/>
    <property type="molecule type" value="Genomic_DNA"/>
</dbReference>
<keyword evidence="2" id="KW-1185">Reference proteome</keyword>
<organism evidence="1 2">
    <name type="scientific">Glycine soja</name>
    <name type="common">Wild soybean</name>
    <dbReference type="NCBI Taxonomy" id="3848"/>
    <lineage>
        <taxon>Eukaryota</taxon>
        <taxon>Viridiplantae</taxon>
        <taxon>Streptophyta</taxon>
        <taxon>Embryophyta</taxon>
        <taxon>Tracheophyta</taxon>
        <taxon>Spermatophyta</taxon>
        <taxon>Magnoliopsida</taxon>
        <taxon>eudicotyledons</taxon>
        <taxon>Gunneridae</taxon>
        <taxon>Pentapetalae</taxon>
        <taxon>rosids</taxon>
        <taxon>fabids</taxon>
        <taxon>Fabales</taxon>
        <taxon>Fabaceae</taxon>
        <taxon>Papilionoideae</taxon>
        <taxon>50 kb inversion clade</taxon>
        <taxon>NPAAA clade</taxon>
        <taxon>indigoferoid/millettioid clade</taxon>
        <taxon>Phaseoleae</taxon>
        <taxon>Glycine</taxon>
        <taxon>Glycine subgen. Soja</taxon>
    </lineage>
</organism>